<dbReference type="InterPro" id="IPR023214">
    <property type="entry name" value="HAD_sf"/>
</dbReference>
<protein>
    <submittedName>
        <fullName evidence="5">HAD family hydrolase</fullName>
    </submittedName>
    <submittedName>
        <fullName evidence="6">Putative hydrolase</fullName>
    </submittedName>
</protein>
<dbReference type="PRINTS" id="PR00413">
    <property type="entry name" value="HADHALOGNASE"/>
</dbReference>
<dbReference type="Gene3D" id="3.40.50.1000">
    <property type="entry name" value="HAD superfamily/HAD-like"/>
    <property type="match status" value="1"/>
</dbReference>
<dbReference type="PANTHER" id="PTHR46193">
    <property type="entry name" value="6-PHOSPHOGLUCONATE PHOSPHATASE"/>
    <property type="match status" value="1"/>
</dbReference>
<evidence type="ECO:0000256" key="3">
    <source>
        <dbReference type="ARBA" id="ARBA00022723"/>
    </source>
</evidence>
<dbReference type="Gene3D" id="1.10.150.240">
    <property type="entry name" value="Putative phosphatase, domain 2"/>
    <property type="match status" value="1"/>
</dbReference>
<dbReference type="SFLD" id="SFLDG01135">
    <property type="entry name" value="C1.5.6:_HAD__Beta-PGM__Phospha"/>
    <property type="match status" value="1"/>
</dbReference>
<dbReference type="InterPro" id="IPR006439">
    <property type="entry name" value="HAD-SF_hydro_IA"/>
</dbReference>
<evidence type="ECO:0000313" key="6">
    <source>
        <dbReference type="EMBL" id="BAQ01409.1"/>
    </source>
</evidence>
<dbReference type="SFLD" id="SFLDS00003">
    <property type="entry name" value="Haloacid_Dehalogenase"/>
    <property type="match status" value="1"/>
</dbReference>
<dbReference type="NCBIfam" id="TIGR01549">
    <property type="entry name" value="HAD-SF-IA-v1"/>
    <property type="match status" value="1"/>
</dbReference>
<accession>A0A0A8J4R7</accession>
<name>A0A0A8J4R7_ECOLX</name>
<dbReference type="CDD" id="cd07505">
    <property type="entry name" value="HAD_BPGM-like"/>
    <property type="match status" value="1"/>
</dbReference>
<organism evidence="6">
    <name type="scientific">Escherichia coli</name>
    <dbReference type="NCBI Taxonomy" id="562"/>
    <lineage>
        <taxon>Bacteria</taxon>
        <taxon>Pseudomonadati</taxon>
        <taxon>Pseudomonadota</taxon>
        <taxon>Gammaproteobacteria</taxon>
        <taxon>Enterobacterales</taxon>
        <taxon>Enterobacteriaceae</taxon>
        <taxon>Escherichia</taxon>
    </lineage>
</organism>
<dbReference type="InterPro" id="IPR041492">
    <property type="entry name" value="HAD_2"/>
</dbReference>
<dbReference type="PANTHER" id="PTHR46193:SF9">
    <property type="entry name" value="HALOACID DEHALOGENASE-LIKE HYDROLASE DOMAIN-CONTAINING PROTEIN SGPP"/>
    <property type="match status" value="1"/>
</dbReference>
<dbReference type="SUPFAM" id="SSF56784">
    <property type="entry name" value="HAD-like"/>
    <property type="match status" value="1"/>
</dbReference>
<keyword evidence="4" id="KW-0460">Magnesium</keyword>
<evidence type="ECO:0000256" key="2">
    <source>
        <dbReference type="ARBA" id="ARBA00006171"/>
    </source>
</evidence>
<dbReference type="AlphaFoldDB" id="A0A0A8J4R7"/>
<reference evidence="6" key="1">
    <citation type="journal article" date="2014" name="DNA Res.">
        <title>A complete view of the genetic diversity of the Escherichia coli O-antigen biosynthesis gene cluster.</title>
        <authorList>
            <person name="Iguchi A."/>
            <person name="Iyoda S."/>
            <person name="Kikuchi T."/>
            <person name="Ogura Y."/>
            <person name="Katsura K."/>
            <person name="Ohnishi M."/>
            <person name="Hayashi T."/>
            <person name="Thomson N.R."/>
        </authorList>
    </citation>
    <scope>NUCLEOTIDE SEQUENCE</scope>
    <source>
        <strain evidence="6">H311a</strain>
    </source>
</reference>
<dbReference type="GO" id="GO:0016787">
    <property type="term" value="F:hydrolase activity"/>
    <property type="evidence" value="ECO:0007669"/>
    <property type="project" value="UniProtKB-KW"/>
</dbReference>
<comment type="similarity">
    <text evidence="2">Belongs to the HAD-like hydrolase superfamily. CbbY/CbbZ/Gph/YieH family.</text>
</comment>
<dbReference type="InterPro" id="IPR023198">
    <property type="entry name" value="PGP-like_dom2"/>
</dbReference>
<evidence type="ECO:0000256" key="1">
    <source>
        <dbReference type="ARBA" id="ARBA00001946"/>
    </source>
</evidence>
<dbReference type="InterPro" id="IPR051600">
    <property type="entry name" value="Beta-PGM-like"/>
</dbReference>
<dbReference type="GO" id="GO:0046872">
    <property type="term" value="F:metal ion binding"/>
    <property type="evidence" value="ECO:0007669"/>
    <property type="project" value="UniProtKB-KW"/>
</dbReference>
<comment type="cofactor">
    <cofactor evidence="1">
        <name>Mg(2+)</name>
        <dbReference type="ChEBI" id="CHEBI:18420"/>
    </cofactor>
</comment>
<dbReference type="SFLD" id="SFLDG01129">
    <property type="entry name" value="C1.5:_HAD__Beta-PGM__Phosphata"/>
    <property type="match status" value="1"/>
</dbReference>
<reference evidence="5" key="2">
    <citation type="journal article" date="2016" name="PLoS ONE">
        <title>Comparison of O-Antigen Gene Clusters of All O-Serogroups of Escherichia coli and Proposal for Adopting a New Nomenclature for O-Typing.</title>
        <authorList>
            <person name="DebRoy C."/>
            <person name="Fratamico P.M."/>
            <person name="Yan X."/>
            <person name="Baranzoni G."/>
            <person name="Liu Y."/>
            <person name="Needleman D.S."/>
            <person name="Tebbs R."/>
            <person name="O'Connell C.D."/>
            <person name="Allred A."/>
            <person name="Swimley M."/>
            <person name="Mwangi M."/>
            <person name="Kapur V."/>
            <person name="Raygoza Garay J.A."/>
            <person name="Roberts E.L."/>
            <person name="Katani R."/>
        </authorList>
    </citation>
    <scope>NUCLEOTIDE SEQUENCE</scope>
    <source>
        <strain evidence="5">H 311a</strain>
    </source>
</reference>
<dbReference type="EMBL" id="AB812042">
    <property type="protein sequence ID" value="BAQ01409.1"/>
    <property type="molecule type" value="Genomic_DNA"/>
</dbReference>
<dbReference type="Pfam" id="PF13419">
    <property type="entry name" value="HAD_2"/>
    <property type="match status" value="1"/>
</dbReference>
<evidence type="ECO:0000313" key="5">
    <source>
        <dbReference type="EMBL" id="AIG62526.1"/>
    </source>
</evidence>
<sequence>MDNKIKAVIFDMDGVLIEAKDWHYEALNRALGLFGLEITKHEHLTTYDGLPTKDKLVMLSRDKGLSNALHTFINEMKQQYTMDMVHKFCKPMFHHEFALSMLKQDGYKLAVASNSIRNSVEVMLDKAKLLAYLEFFISNQDVKKGKPDPEMYTLAISKLGLRPSECLIVEDNENGIKAAKASGAHVLEVETVYDVNYQNIKQRIKKIENDEGGK</sequence>
<dbReference type="NCBIfam" id="TIGR01509">
    <property type="entry name" value="HAD-SF-IA-v3"/>
    <property type="match status" value="1"/>
</dbReference>
<evidence type="ECO:0000256" key="4">
    <source>
        <dbReference type="ARBA" id="ARBA00022842"/>
    </source>
</evidence>
<keyword evidence="3" id="KW-0479">Metal-binding</keyword>
<keyword evidence="6" id="KW-0378">Hydrolase</keyword>
<proteinExistence type="inferred from homology"/>
<dbReference type="RefSeq" id="WP_045372606.1">
    <property type="nucleotide sequence ID" value="NZ_CAJHTL010000032.1"/>
</dbReference>
<dbReference type="InterPro" id="IPR036412">
    <property type="entry name" value="HAD-like_sf"/>
</dbReference>
<dbReference type="EMBL" id="KJ755556">
    <property type="protein sequence ID" value="AIG62526.1"/>
    <property type="molecule type" value="Genomic_DNA"/>
</dbReference>